<organism evidence="3 4">
    <name type="scientific">Pneumocystis murina (strain B123)</name>
    <name type="common">Mouse pneumocystis pneumonia agent</name>
    <name type="synonym">Pneumocystis carinii f. sp. muris</name>
    <dbReference type="NCBI Taxonomy" id="1069680"/>
    <lineage>
        <taxon>Eukaryota</taxon>
        <taxon>Fungi</taxon>
        <taxon>Dikarya</taxon>
        <taxon>Ascomycota</taxon>
        <taxon>Taphrinomycotina</taxon>
        <taxon>Pneumocystomycetes</taxon>
        <taxon>Pneumocystaceae</taxon>
        <taxon>Pneumocystis</taxon>
    </lineage>
</organism>
<dbReference type="EMBL" id="AFWA02000008">
    <property type="protein sequence ID" value="EMR09891.1"/>
    <property type="molecule type" value="Genomic_DNA"/>
</dbReference>
<protein>
    <recommendedName>
        <fullName evidence="2">Small EDRK-rich factor-like N-terminal domain-containing protein</fullName>
    </recommendedName>
</protein>
<evidence type="ECO:0000259" key="2">
    <source>
        <dbReference type="Pfam" id="PF04419"/>
    </source>
</evidence>
<dbReference type="GeneID" id="19895346"/>
<evidence type="ECO:0000313" key="4">
    <source>
        <dbReference type="Proteomes" id="UP000011958"/>
    </source>
</evidence>
<feature type="compositionally biased region" description="Polar residues" evidence="1">
    <location>
        <begin position="55"/>
        <end position="64"/>
    </location>
</feature>
<feature type="region of interest" description="Disordered" evidence="1">
    <location>
        <begin position="1"/>
        <end position="30"/>
    </location>
</feature>
<dbReference type="HOGENOM" id="CLU_165034_4_1_1"/>
<comment type="caution">
    <text evidence="3">The sequence shown here is derived from an EMBL/GenBank/DDBJ whole genome shotgun (WGS) entry which is preliminary data.</text>
</comment>
<dbReference type="eggNOG" id="KOG4488">
    <property type="taxonomic scope" value="Eukaryota"/>
</dbReference>
<keyword evidence="4" id="KW-1185">Reference proteome</keyword>
<name>M7NS06_PNEMU</name>
<gene>
    <name evidence="3" type="ORF">PNEG_01652</name>
</gene>
<dbReference type="STRING" id="1069680.M7NS06"/>
<feature type="compositionally biased region" description="Basic and acidic residues" evidence="1">
    <location>
        <begin position="1"/>
        <end position="21"/>
    </location>
</feature>
<reference evidence="4" key="1">
    <citation type="journal article" date="2016" name="Nat. Commun.">
        <title>Genome analysis of three Pneumocystis species reveals adaptation mechanisms to life exclusively in mammalian hosts.</title>
        <authorList>
            <person name="Ma L."/>
            <person name="Chen Z."/>
            <person name="Huang D.W."/>
            <person name="Kutty G."/>
            <person name="Ishihara M."/>
            <person name="Wang H."/>
            <person name="Abouelleil A."/>
            <person name="Bishop L."/>
            <person name="Davey E."/>
            <person name="Deng R."/>
            <person name="Deng X."/>
            <person name="Fan L."/>
            <person name="Fantoni G."/>
            <person name="Fitzgerald M."/>
            <person name="Gogineni E."/>
            <person name="Goldberg J.M."/>
            <person name="Handley G."/>
            <person name="Hu X."/>
            <person name="Huber C."/>
            <person name="Jiao X."/>
            <person name="Jones K."/>
            <person name="Levin J.Z."/>
            <person name="Liu Y."/>
            <person name="Macdonald P."/>
            <person name="Melnikov A."/>
            <person name="Raley C."/>
            <person name="Sassi M."/>
            <person name="Sherman B.T."/>
            <person name="Song X."/>
            <person name="Sykes S."/>
            <person name="Tran B."/>
            <person name="Walsh L."/>
            <person name="Xia Y."/>
            <person name="Yang J."/>
            <person name="Young S."/>
            <person name="Zeng Q."/>
            <person name="Zheng X."/>
            <person name="Stephens R."/>
            <person name="Nusbaum C."/>
            <person name="Birren B.W."/>
            <person name="Azadi P."/>
            <person name="Lempicki R.A."/>
            <person name="Cuomo C.A."/>
            <person name="Kovacs J.A."/>
        </authorList>
    </citation>
    <scope>NUCLEOTIDE SEQUENCE [LARGE SCALE GENOMIC DNA]</scope>
    <source>
        <strain evidence="4">B123</strain>
    </source>
</reference>
<feature type="domain" description="Small EDRK-rich factor-like N-terminal" evidence="2">
    <location>
        <begin position="1"/>
        <end position="25"/>
    </location>
</feature>
<dbReference type="InterPro" id="IPR007513">
    <property type="entry name" value="SERF-like_N"/>
</dbReference>
<dbReference type="OrthoDB" id="18018at2759"/>
<dbReference type="VEuPathDB" id="FungiDB:PNEG_01652"/>
<dbReference type="Pfam" id="PF04419">
    <property type="entry name" value="SERF-like_N"/>
    <property type="match status" value="1"/>
</dbReference>
<sequence>MTRGNQRENDRIRAQKKQETAKKKKKCNTNFRNALELQAEIMRQKQKLSDEKKVTQSTNNSKKC</sequence>
<dbReference type="Proteomes" id="UP000011958">
    <property type="component" value="Unassembled WGS sequence"/>
</dbReference>
<proteinExistence type="predicted"/>
<accession>M7NS06</accession>
<evidence type="ECO:0000256" key="1">
    <source>
        <dbReference type="SAM" id="MobiDB-lite"/>
    </source>
</evidence>
<dbReference type="AlphaFoldDB" id="M7NS06"/>
<feature type="region of interest" description="Disordered" evidence="1">
    <location>
        <begin position="44"/>
        <end position="64"/>
    </location>
</feature>
<dbReference type="RefSeq" id="XP_007873613.1">
    <property type="nucleotide sequence ID" value="XM_007875422.1"/>
</dbReference>
<evidence type="ECO:0000313" key="3">
    <source>
        <dbReference type="EMBL" id="EMR09891.1"/>
    </source>
</evidence>